<evidence type="ECO:0000256" key="3">
    <source>
        <dbReference type="ARBA" id="ARBA00023163"/>
    </source>
</evidence>
<keyword evidence="1" id="KW-0805">Transcription regulation</keyword>
<sequence>MDTLMMIKALGNEARYNILVWLKDPARHFEPQAHMPSGCDFAGGVCVSSISGKAGLAQSVVSGYLNQLLKAGLLESRRVGQWTYYRRNEEGIRRLVEQLQKEL</sequence>
<name>A0A4P6EX83_9BACL</name>
<protein>
    <submittedName>
        <fullName evidence="5">Transcriptional regulator</fullName>
    </submittedName>
</protein>
<dbReference type="EMBL" id="CP035492">
    <property type="protein sequence ID" value="QAY67652.1"/>
    <property type="molecule type" value="Genomic_DNA"/>
</dbReference>
<dbReference type="InterPro" id="IPR036388">
    <property type="entry name" value="WH-like_DNA-bd_sf"/>
</dbReference>
<dbReference type="SUPFAM" id="SSF46785">
    <property type="entry name" value="Winged helix' DNA-binding domain"/>
    <property type="match status" value="1"/>
</dbReference>
<dbReference type="CDD" id="cd00090">
    <property type="entry name" value="HTH_ARSR"/>
    <property type="match status" value="1"/>
</dbReference>
<dbReference type="PANTHER" id="PTHR33154:SF33">
    <property type="entry name" value="TRANSCRIPTIONAL REPRESSOR SDPR"/>
    <property type="match status" value="1"/>
</dbReference>
<evidence type="ECO:0000313" key="6">
    <source>
        <dbReference type="Proteomes" id="UP000293568"/>
    </source>
</evidence>
<dbReference type="InterPro" id="IPR001845">
    <property type="entry name" value="HTH_ArsR_DNA-bd_dom"/>
</dbReference>
<evidence type="ECO:0000313" key="5">
    <source>
        <dbReference type="EMBL" id="QAY67652.1"/>
    </source>
</evidence>
<dbReference type="Proteomes" id="UP000293568">
    <property type="component" value="Chromosome"/>
</dbReference>
<dbReference type="Gene3D" id="1.10.10.10">
    <property type="entry name" value="Winged helix-like DNA-binding domain superfamily/Winged helix DNA-binding domain"/>
    <property type="match status" value="1"/>
</dbReference>
<evidence type="ECO:0000256" key="2">
    <source>
        <dbReference type="ARBA" id="ARBA00023125"/>
    </source>
</evidence>
<dbReference type="InterPro" id="IPR051081">
    <property type="entry name" value="HTH_MetalResp_TranReg"/>
</dbReference>
<dbReference type="PANTHER" id="PTHR33154">
    <property type="entry name" value="TRANSCRIPTIONAL REGULATOR, ARSR FAMILY"/>
    <property type="match status" value="1"/>
</dbReference>
<dbReference type="PROSITE" id="PS50987">
    <property type="entry name" value="HTH_ARSR_2"/>
    <property type="match status" value="1"/>
</dbReference>
<dbReference type="InterPro" id="IPR011991">
    <property type="entry name" value="ArsR-like_HTH"/>
</dbReference>
<reference evidence="5 6" key="1">
    <citation type="submission" date="2019-01" db="EMBL/GenBank/DDBJ databases">
        <title>Genome sequencing of strain FW100M-2.</title>
        <authorList>
            <person name="Heo J."/>
            <person name="Kim S.-J."/>
            <person name="Kim J.-S."/>
            <person name="Hong S.-B."/>
            <person name="Kwon S.-W."/>
        </authorList>
    </citation>
    <scope>NUCLEOTIDE SEQUENCE [LARGE SCALE GENOMIC DNA]</scope>
    <source>
        <strain evidence="5 6">FW100M-2</strain>
    </source>
</reference>
<evidence type="ECO:0000259" key="4">
    <source>
        <dbReference type="PROSITE" id="PS50987"/>
    </source>
</evidence>
<dbReference type="SMART" id="SM00418">
    <property type="entry name" value="HTH_ARSR"/>
    <property type="match status" value="1"/>
</dbReference>
<dbReference type="GO" id="GO:0003700">
    <property type="term" value="F:DNA-binding transcription factor activity"/>
    <property type="evidence" value="ECO:0007669"/>
    <property type="project" value="InterPro"/>
</dbReference>
<accession>A0A4P6EX83</accession>
<gene>
    <name evidence="5" type="ORF">ET464_15945</name>
</gene>
<dbReference type="KEGG" id="pprt:ET464_15945"/>
<dbReference type="InterPro" id="IPR036390">
    <property type="entry name" value="WH_DNA-bd_sf"/>
</dbReference>
<feature type="domain" description="HTH arsR-type" evidence="4">
    <location>
        <begin position="1"/>
        <end position="103"/>
    </location>
</feature>
<organism evidence="5 6">
    <name type="scientific">Paenibacillus protaetiae</name>
    <dbReference type="NCBI Taxonomy" id="2509456"/>
    <lineage>
        <taxon>Bacteria</taxon>
        <taxon>Bacillati</taxon>
        <taxon>Bacillota</taxon>
        <taxon>Bacilli</taxon>
        <taxon>Bacillales</taxon>
        <taxon>Paenibacillaceae</taxon>
        <taxon>Paenibacillus</taxon>
    </lineage>
</organism>
<dbReference type="GO" id="GO:0003677">
    <property type="term" value="F:DNA binding"/>
    <property type="evidence" value="ECO:0007669"/>
    <property type="project" value="UniProtKB-KW"/>
</dbReference>
<keyword evidence="3" id="KW-0804">Transcription</keyword>
<evidence type="ECO:0000256" key="1">
    <source>
        <dbReference type="ARBA" id="ARBA00023015"/>
    </source>
</evidence>
<dbReference type="OrthoDB" id="9790747at2"/>
<proteinExistence type="predicted"/>
<keyword evidence="6" id="KW-1185">Reference proteome</keyword>
<dbReference type="Pfam" id="PF01022">
    <property type="entry name" value="HTH_5"/>
    <property type="match status" value="1"/>
</dbReference>
<dbReference type="AlphaFoldDB" id="A0A4P6EX83"/>
<keyword evidence="2" id="KW-0238">DNA-binding</keyword>